<dbReference type="InterPro" id="IPR051157">
    <property type="entry name" value="PDH/Transketolase"/>
</dbReference>
<dbReference type="PANTHER" id="PTHR43825">
    <property type="entry name" value="PYRUVATE DEHYDROGENASE E1 COMPONENT"/>
    <property type="match status" value="1"/>
</dbReference>
<dbReference type="PANTHER" id="PTHR43825:SF5">
    <property type="entry name" value="HYPOTHETICAL TRANSKETOLASE FAMILY PROTEIN"/>
    <property type="match status" value="1"/>
</dbReference>
<reference evidence="2" key="1">
    <citation type="submission" date="2018-05" db="EMBL/GenBank/DDBJ databases">
        <authorList>
            <person name="Lanie J.A."/>
            <person name="Ng W.-L."/>
            <person name="Kazmierczak K.M."/>
            <person name="Andrzejewski T.M."/>
            <person name="Davidsen T.M."/>
            <person name="Wayne K.J."/>
            <person name="Tettelin H."/>
            <person name="Glass J.I."/>
            <person name="Rusch D."/>
            <person name="Podicherti R."/>
            <person name="Tsui H.-C.T."/>
            <person name="Winkler M.E."/>
        </authorList>
    </citation>
    <scope>NUCLEOTIDE SEQUENCE</scope>
</reference>
<dbReference type="AlphaFoldDB" id="A0A382IJM4"/>
<evidence type="ECO:0000313" key="2">
    <source>
        <dbReference type="EMBL" id="SVB99479.1"/>
    </source>
</evidence>
<dbReference type="InterPro" id="IPR005475">
    <property type="entry name" value="Transketolase-like_Pyr-bd"/>
</dbReference>
<dbReference type="Gene3D" id="3.40.50.970">
    <property type="match status" value="1"/>
</dbReference>
<organism evidence="2">
    <name type="scientific">marine metagenome</name>
    <dbReference type="NCBI Taxonomy" id="408172"/>
    <lineage>
        <taxon>unclassified sequences</taxon>
        <taxon>metagenomes</taxon>
        <taxon>ecological metagenomes</taxon>
    </lineage>
</organism>
<dbReference type="EMBL" id="UINC01067633">
    <property type="protein sequence ID" value="SVB99479.1"/>
    <property type="molecule type" value="Genomic_DNA"/>
</dbReference>
<accession>A0A382IJM4</accession>
<dbReference type="SUPFAM" id="SSF52518">
    <property type="entry name" value="Thiamin diphosphate-binding fold (THDP-binding)"/>
    <property type="match status" value="1"/>
</dbReference>
<feature type="domain" description="Transketolase-like pyrimidine-binding" evidence="1">
    <location>
        <begin position="3"/>
        <end position="69"/>
    </location>
</feature>
<evidence type="ECO:0000259" key="1">
    <source>
        <dbReference type="Pfam" id="PF02779"/>
    </source>
</evidence>
<proteinExistence type="predicted"/>
<sequence>MVYELAQQDERVLFIGSDLGPGVLNDFKKNIPERFFMEGIAEQHIIGMAAGLAFDGFIPYVNTIAVFLTR</sequence>
<dbReference type="InterPro" id="IPR029061">
    <property type="entry name" value="THDP-binding"/>
</dbReference>
<name>A0A382IJM4_9ZZZZ</name>
<gene>
    <name evidence="2" type="ORF">METZ01_LOCUS252333</name>
</gene>
<protein>
    <recommendedName>
        <fullName evidence="1">Transketolase-like pyrimidine-binding domain-containing protein</fullName>
    </recommendedName>
</protein>
<dbReference type="Pfam" id="PF02779">
    <property type="entry name" value="Transket_pyr"/>
    <property type="match status" value="1"/>
</dbReference>
<feature type="non-terminal residue" evidence="2">
    <location>
        <position position="70"/>
    </location>
</feature>